<dbReference type="EMBL" id="CM045767">
    <property type="protein sequence ID" value="KAI7997447.1"/>
    <property type="molecule type" value="Genomic_DNA"/>
</dbReference>
<evidence type="ECO:0000313" key="1">
    <source>
        <dbReference type="EMBL" id="KAI7997447.1"/>
    </source>
</evidence>
<reference evidence="1 2" key="1">
    <citation type="journal article" date="2022" name="Plant J.">
        <title>Chromosome-level genome of Camellia lanceoleosa provides a valuable resource for understanding genome evolution and self-incompatibility.</title>
        <authorList>
            <person name="Gong W."/>
            <person name="Xiao S."/>
            <person name="Wang L."/>
            <person name="Liao Z."/>
            <person name="Chang Y."/>
            <person name="Mo W."/>
            <person name="Hu G."/>
            <person name="Li W."/>
            <person name="Zhao G."/>
            <person name="Zhu H."/>
            <person name="Hu X."/>
            <person name="Ji K."/>
            <person name="Xiang X."/>
            <person name="Song Q."/>
            <person name="Yuan D."/>
            <person name="Jin S."/>
            <person name="Zhang L."/>
        </authorList>
    </citation>
    <scope>NUCLEOTIDE SEQUENCE [LARGE SCALE GENOMIC DNA]</scope>
    <source>
        <strain evidence="1">SQ_2022a</strain>
    </source>
</reference>
<sequence length="165" mass="19329">MVVWNSSQNFYNVFLTTYTYYLKWQRNEDKEGQIKCPVQHMTIAACRSMIVHKGSLHHRLLLFSSPLASDLSFSRKHTFVLESYTTKVNWIMNWALLLVISNGRLVKTWCAHQKSVTCLTFSSDDSFLISGSEDDMIIIWPMIGYGTLLLEDFYKLELFHYQLLQ</sequence>
<proteinExistence type="predicted"/>
<protein>
    <submittedName>
        <fullName evidence="1">Protein ROOT INITIATION DEFECTIVE 3</fullName>
    </submittedName>
</protein>
<gene>
    <name evidence="1" type="ORF">LOK49_LG10G02462</name>
</gene>
<name>A0ACC0GAM7_9ERIC</name>
<dbReference type="Proteomes" id="UP001060215">
    <property type="component" value="Chromosome 10"/>
</dbReference>
<comment type="caution">
    <text evidence="1">The sequence shown here is derived from an EMBL/GenBank/DDBJ whole genome shotgun (WGS) entry which is preliminary data.</text>
</comment>
<keyword evidence="2" id="KW-1185">Reference proteome</keyword>
<evidence type="ECO:0000313" key="2">
    <source>
        <dbReference type="Proteomes" id="UP001060215"/>
    </source>
</evidence>
<accession>A0ACC0GAM7</accession>
<organism evidence="1 2">
    <name type="scientific">Camellia lanceoleosa</name>
    <dbReference type="NCBI Taxonomy" id="1840588"/>
    <lineage>
        <taxon>Eukaryota</taxon>
        <taxon>Viridiplantae</taxon>
        <taxon>Streptophyta</taxon>
        <taxon>Embryophyta</taxon>
        <taxon>Tracheophyta</taxon>
        <taxon>Spermatophyta</taxon>
        <taxon>Magnoliopsida</taxon>
        <taxon>eudicotyledons</taxon>
        <taxon>Gunneridae</taxon>
        <taxon>Pentapetalae</taxon>
        <taxon>asterids</taxon>
        <taxon>Ericales</taxon>
        <taxon>Theaceae</taxon>
        <taxon>Camellia</taxon>
    </lineage>
</organism>